<comment type="subunit">
    <text evidence="8">Homodimer. Binds to stalled ribosomes, contacting rRNA.</text>
</comment>
<dbReference type="Proteomes" id="UP000198636">
    <property type="component" value="Unassembled WGS sequence"/>
</dbReference>
<dbReference type="OrthoDB" id="9808166at2"/>
<keyword evidence="7 8" id="KW-0238">DNA-binding</keyword>
<dbReference type="GO" id="GO:0030983">
    <property type="term" value="F:mismatched DNA binding"/>
    <property type="evidence" value="ECO:0007669"/>
    <property type="project" value="InterPro"/>
</dbReference>
<dbReference type="PROSITE" id="PS50828">
    <property type="entry name" value="SMR"/>
    <property type="match status" value="1"/>
</dbReference>
<dbReference type="InterPro" id="IPR005747">
    <property type="entry name" value="MutS2"/>
</dbReference>
<protein>
    <recommendedName>
        <fullName evidence="8">Endonuclease MutS2</fullName>
        <ecNumber evidence="8">3.1.-.-</ecNumber>
    </recommendedName>
    <alternativeName>
        <fullName evidence="8">Ribosome-associated protein quality control-upstream factor</fullName>
        <shortName evidence="8">RQC-upstream factor</shortName>
        <shortName evidence="8">RqcU</shortName>
        <ecNumber evidence="8">3.6.4.-</ecNumber>
    </alternativeName>
</protein>
<dbReference type="Pfam" id="PF00488">
    <property type="entry name" value="MutS_V"/>
    <property type="match status" value="1"/>
</dbReference>
<dbReference type="InterPro" id="IPR007696">
    <property type="entry name" value="DNA_mismatch_repair_MutS_core"/>
</dbReference>
<name>A0A1G5K9G0_9FIRM</name>
<dbReference type="EC" id="3.1.-.-" evidence="8"/>
<dbReference type="GO" id="GO:0004519">
    <property type="term" value="F:endonuclease activity"/>
    <property type="evidence" value="ECO:0007669"/>
    <property type="project" value="UniProtKB-UniRule"/>
</dbReference>
<keyword evidence="1 8" id="KW-0540">Nuclease</keyword>
<dbReference type="CDD" id="cd06503">
    <property type="entry name" value="ATP-synt_Fo_b"/>
    <property type="match status" value="1"/>
</dbReference>
<keyword evidence="8" id="KW-0255">Endonuclease</keyword>
<dbReference type="GO" id="GO:0045910">
    <property type="term" value="P:negative regulation of DNA recombination"/>
    <property type="evidence" value="ECO:0007669"/>
    <property type="project" value="InterPro"/>
</dbReference>
<reference evidence="11 12" key="1">
    <citation type="submission" date="2016-10" db="EMBL/GenBank/DDBJ databases">
        <authorList>
            <person name="de Groot N.N."/>
        </authorList>
    </citation>
    <scope>NUCLEOTIDE SEQUENCE [LARGE SCALE GENOMIC DNA]</scope>
    <source>
        <strain evidence="11 12">DSM 18978</strain>
    </source>
</reference>
<dbReference type="NCBIfam" id="TIGR01069">
    <property type="entry name" value="mutS2"/>
    <property type="match status" value="1"/>
</dbReference>
<dbReference type="PANTHER" id="PTHR48466">
    <property type="entry name" value="OS10G0509000 PROTEIN-RELATED"/>
    <property type="match status" value="1"/>
</dbReference>
<dbReference type="GO" id="GO:0016887">
    <property type="term" value="F:ATP hydrolysis activity"/>
    <property type="evidence" value="ECO:0007669"/>
    <property type="project" value="InterPro"/>
</dbReference>
<evidence type="ECO:0000313" key="12">
    <source>
        <dbReference type="Proteomes" id="UP000198636"/>
    </source>
</evidence>
<dbReference type="GO" id="GO:0072344">
    <property type="term" value="P:rescue of stalled ribosome"/>
    <property type="evidence" value="ECO:0007669"/>
    <property type="project" value="UniProtKB-UniRule"/>
</dbReference>
<dbReference type="CDD" id="cd03280">
    <property type="entry name" value="ABC_MutS2"/>
    <property type="match status" value="1"/>
</dbReference>
<evidence type="ECO:0000256" key="4">
    <source>
        <dbReference type="ARBA" id="ARBA00022801"/>
    </source>
</evidence>
<dbReference type="Pfam" id="PF01713">
    <property type="entry name" value="Smr"/>
    <property type="match status" value="1"/>
</dbReference>
<keyword evidence="9" id="KW-0175">Coiled coil</keyword>
<proteinExistence type="inferred from homology"/>
<comment type="similarity">
    <text evidence="8">Belongs to the DNA mismatch repair MutS family. MutS2 subfamily.</text>
</comment>
<dbReference type="InterPro" id="IPR027417">
    <property type="entry name" value="P-loop_NTPase"/>
</dbReference>
<dbReference type="GO" id="GO:0043023">
    <property type="term" value="F:ribosomal large subunit binding"/>
    <property type="evidence" value="ECO:0007669"/>
    <property type="project" value="UniProtKB-UniRule"/>
</dbReference>
<feature type="domain" description="Smr" evidence="10">
    <location>
        <begin position="715"/>
        <end position="790"/>
    </location>
</feature>
<dbReference type="PROSITE" id="PS00486">
    <property type="entry name" value="DNA_MISMATCH_REPAIR_2"/>
    <property type="match status" value="1"/>
</dbReference>
<dbReference type="FunFam" id="3.40.50.300:FF:000830">
    <property type="entry name" value="Endonuclease MutS2"/>
    <property type="match status" value="1"/>
</dbReference>
<dbReference type="GO" id="GO:0005524">
    <property type="term" value="F:ATP binding"/>
    <property type="evidence" value="ECO:0007669"/>
    <property type="project" value="UniProtKB-UniRule"/>
</dbReference>
<dbReference type="SMART" id="SM00534">
    <property type="entry name" value="MUTSac"/>
    <property type="match status" value="1"/>
</dbReference>
<evidence type="ECO:0000256" key="3">
    <source>
        <dbReference type="ARBA" id="ARBA00022741"/>
    </source>
</evidence>
<evidence type="ECO:0000256" key="6">
    <source>
        <dbReference type="ARBA" id="ARBA00022884"/>
    </source>
</evidence>
<sequence>MNERSLRVLEFQKIMERLVEKCRSSLGKELASQLKPSVILSEIKGFQQETSEAQAILVQRGNVPIDGIHDIAHMIRRTEIGSYLDPGQLLIVKDTMGVARKMKAFIKKDKEEAKFPLIEGTINSLHAFKDIEDKIGNSILSETEISDNASSELKQIRRSISSKNDAIRNKLNSIISSSTNQKYLQDAIITMRGDRYVVPVKQEHRGNIPGLIHDQSSSGATLFIEPMVVVELNNELKELRLKEKREIERILMEIAAIIAERGQEIISNQKLLQYLDFVFAKGKLSLDMKGIEPGLNNLGKINIKQGRHPLLKHNEVVPINIWSGDGFKTLIITGPNTGGKTVTLKTVGLLTLMAQSGLHIPADYGTEVAIFEQIFADIGDEQSIEQSLSTFSSHMTNIVTILQEVTENSLVLFDELGAGTDPVEGAALAMAILNHLKVINASVIATTHYSELKQYALTNDDIENASVEFDVETLRPTYKLLIGVPGKSNAFEISRKLGLMDEIIDAAKEFISTEAIHFEDLLQNIESNRRATEADRDEAKRLKLESEKLFDQYEDKRRQLEEQRDKVIKEAKKEAHKLLKEAKAEAEEIIKSLRDIKVEMEEKEINRQIEASKKKLTEKMDLMGENLEDVFQKKTNRKSPKNLKPGETVNILSLNQQGHVITPADDNGDVLVQVGIIKVTMHISNLERVKEQKNPKQTGVGKIVKSKAENIRNELDVRGQNLEEAMLEVDKFIDDCYIAGLSPITIIHGVGTGILSSGIKQMLKKNRHIKDYRAGQYGEGGAGVTVIQLK</sequence>
<dbReference type="Gene3D" id="3.40.50.300">
    <property type="entry name" value="P-loop containing nucleotide triphosphate hydrolases"/>
    <property type="match status" value="1"/>
</dbReference>
<evidence type="ECO:0000256" key="1">
    <source>
        <dbReference type="ARBA" id="ARBA00022722"/>
    </source>
</evidence>
<dbReference type="SUPFAM" id="SSF48334">
    <property type="entry name" value="DNA repair protein MutS, domain III"/>
    <property type="match status" value="1"/>
</dbReference>
<dbReference type="GO" id="GO:0006298">
    <property type="term" value="P:mismatch repair"/>
    <property type="evidence" value="ECO:0007669"/>
    <property type="project" value="InterPro"/>
</dbReference>
<dbReference type="GO" id="GO:0019843">
    <property type="term" value="F:rRNA binding"/>
    <property type="evidence" value="ECO:0007669"/>
    <property type="project" value="UniProtKB-UniRule"/>
</dbReference>
<keyword evidence="3 8" id="KW-0547">Nucleotide-binding</keyword>
<evidence type="ECO:0000256" key="8">
    <source>
        <dbReference type="HAMAP-Rule" id="MF_00092"/>
    </source>
</evidence>
<dbReference type="EMBL" id="FMUS01000025">
    <property type="protein sequence ID" value="SCY97272.1"/>
    <property type="molecule type" value="Genomic_DNA"/>
</dbReference>
<dbReference type="PIRSF" id="PIRSF005814">
    <property type="entry name" value="MutS_YshD"/>
    <property type="match status" value="1"/>
</dbReference>
<evidence type="ECO:0000256" key="5">
    <source>
        <dbReference type="ARBA" id="ARBA00022840"/>
    </source>
</evidence>
<dbReference type="InterPro" id="IPR046893">
    <property type="entry name" value="MSSS"/>
</dbReference>
<dbReference type="InterPro" id="IPR045076">
    <property type="entry name" value="MutS"/>
</dbReference>
<dbReference type="SUPFAM" id="SSF52540">
    <property type="entry name" value="P-loop containing nucleoside triphosphate hydrolases"/>
    <property type="match status" value="1"/>
</dbReference>
<evidence type="ECO:0000256" key="9">
    <source>
        <dbReference type="SAM" id="Coils"/>
    </source>
</evidence>
<dbReference type="InterPro" id="IPR002625">
    <property type="entry name" value="Smr_dom"/>
</dbReference>
<accession>A0A1G5K9G0</accession>
<evidence type="ECO:0000256" key="2">
    <source>
        <dbReference type="ARBA" id="ARBA00022730"/>
    </source>
</evidence>
<dbReference type="InterPro" id="IPR000432">
    <property type="entry name" value="DNA_mismatch_repair_MutS_C"/>
</dbReference>
<evidence type="ECO:0000313" key="11">
    <source>
        <dbReference type="EMBL" id="SCY97272.1"/>
    </source>
</evidence>
<organism evidence="11 12">
    <name type="scientific">Alkaliphilus peptidifermentans DSM 18978</name>
    <dbReference type="NCBI Taxonomy" id="1120976"/>
    <lineage>
        <taxon>Bacteria</taxon>
        <taxon>Bacillati</taxon>
        <taxon>Bacillota</taxon>
        <taxon>Clostridia</taxon>
        <taxon>Peptostreptococcales</taxon>
        <taxon>Natronincolaceae</taxon>
        <taxon>Alkaliphilus</taxon>
    </lineage>
</organism>
<feature type="coiled-coil region" evidence="9">
    <location>
        <begin position="522"/>
        <end position="606"/>
    </location>
</feature>
<keyword evidence="12" id="KW-1185">Reference proteome</keyword>
<dbReference type="GO" id="GO:0140664">
    <property type="term" value="F:ATP-dependent DNA damage sensor activity"/>
    <property type="evidence" value="ECO:0007669"/>
    <property type="project" value="InterPro"/>
</dbReference>
<evidence type="ECO:0000259" key="10">
    <source>
        <dbReference type="PROSITE" id="PS50828"/>
    </source>
</evidence>
<gene>
    <name evidence="8" type="primary">mutS2</name>
    <name evidence="8" type="synonym">rqcU</name>
    <name evidence="11" type="ORF">SAMN03080606_03341</name>
</gene>
<comment type="function">
    <text evidence="8">Acts as a ribosome collision sensor, splitting the ribosome into its 2 subunits. Detects stalled/collided 70S ribosomes which it binds and splits by an ATP-hydrolysis driven conformational change. Acts upstream of the ribosome quality control system (RQC), a ribosome-associated complex that mediates the extraction of incompletely synthesized nascent chains from stalled ribosomes and their subsequent degradation. Probably generates substrates for RQC.</text>
</comment>
<feature type="binding site" evidence="8">
    <location>
        <begin position="334"/>
        <end position="341"/>
    </location>
    <ligand>
        <name>ATP</name>
        <dbReference type="ChEBI" id="CHEBI:30616"/>
    </ligand>
</feature>
<keyword evidence="6 8" id="KW-0694">RNA-binding</keyword>
<keyword evidence="5 8" id="KW-0067">ATP-binding</keyword>
<dbReference type="Pfam" id="PF20297">
    <property type="entry name" value="MSSS"/>
    <property type="match status" value="1"/>
</dbReference>
<dbReference type="AlphaFoldDB" id="A0A1G5K9G0"/>
<dbReference type="SUPFAM" id="SSF160443">
    <property type="entry name" value="SMR domain-like"/>
    <property type="match status" value="1"/>
</dbReference>
<dbReference type="InterPro" id="IPR036063">
    <property type="entry name" value="Smr_dom_sf"/>
</dbReference>
<dbReference type="Gene3D" id="3.30.1370.110">
    <property type="match status" value="1"/>
</dbReference>
<dbReference type="SMART" id="SM00533">
    <property type="entry name" value="MUTSd"/>
    <property type="match status" value="1"/>
</dbReference>
<dbReference type="RefSeq" id="WP_091545763.1">
    <property type="nucleotide sequence ID" value="NZ_FMUS01000025.1"/>
</dbReference>
<dbReference type="SMART" id="SM00463">
    <property type="entry name" value="SMR"/>
    <property type="match status" value="1"/>
</dbReference>
<dbReference type="EC" id="3.6.4.-" evidence="8"/>
<dbReference type="InterPro" id="IPR036187">
    <property type="entry name" value="DNA_mismatch_repair_MutS_sf"/>
</dbReference>
<dbReference type="PANTHER" id="PTHR48466:SF2">
    <property type="entry name" value="OS10G0509000 PROTEIN"/>
    <property type="match status" value="1"/>
</dbReference>
<evidence type="ECO:0000256" key="7">
    <source>
        <dbReference type="ARBA" id="ARBA00023125"/>
    </source>
</evidence>
<comment type="function">
    <text evidence="8">Endonuclease that is involved in the suppression of homologous recombination and thus may have a key role in the control of bacterial genetic diversity.</text>
</comment>
<keyword evidence="4 8" id="KW-0378">Hydrolase</keyword>
<keyword evidence="2 8" id="KW-0699">rRNA-binding</keyword>
<dbReference type="STRING" id="1120976.SAMN03080606_03341"/>
<dbReference type="HAMAP" id="MF_00092">
    <property type="entry name" value="MutS2"/>
    <property type="match status" value="1"/>
</dbReference>